<proteinExistence type="predicted"/>
<protein>
    <submittedName>
        <fullName evidence="1">Uncharacterized protein</fullName>
    </submittedName>
</protein>
<evidence type="ECO:0000313" key="1">
    <source>
        <dbReference type="EMBL" id="SET47467.1"/>
    </source>
</evidence>
<name>A0A1I0ESB5_THASX</name>
<reference evidence="1 2" key="1">
    <citation type="submission" date="2016-10" db="EMBL/GenBank/DDBJ databases">
        <authorList>
            <person name="de Groot N.N."/>
        </authorList>
    </citation>
    <scope>NUCLEOTIDE SEQUENCE [LARGE SCALE GENOMIC DNA]</scope>
    <source>
        <strain evidence="1 2">DSM 19706</strain>
    </source>
</reference>
<gene>
    <name evidence="1" type="ORF">SAMN05660429_01891</name>
</gene>
<evidence type="ECO:0000313" key="2">
    <source>
        <dbReference type="Proteomes" id="UP000199308"/>
    </source>
</evidence>
<accession>A0A1I0ESB5</accession>
<organism evidence="1 2">
    <name type="scientific">Thalassotalea agarivorans</name>
    <name type="common">Thalassomonas agarivorans</name>
    <dbReference type="NCBI Taxonomy" id="349064"/>
    <lineage>
        <taxon>Bacteria</taxon>
        <taxon>Pseudomonadati</taxon>
        <taxon>Pseudomonadota</taxon>
        <taxon>Gammaproteobacteria</taxon>
        <taxon>Alteromonadales</taxon>
        <taxon>Colwelliaceae</taxon>
        <taxon>Thalassotalea</taxon>
    </lineage>
</organism>
<sequence length="44" mass="5075">MDVFCNPLERTKFQKPAEMRAFFVLGRLNRFEQTEGGLTKLPGT</sequence>
<dbReference type="Proteomes" id="UP000199308">
    <property type="component" value="Unassembled WGS sequence"/>
</dbReference>
<keyword evidence="2" id="KW-1185">Reference proteome</keyword>
<dbReference type="AlphaFoldDB" id="A0A1I0ESB5"/>
<dbReference type="EMBL" id="FOHK01000008">
    <property type="protein sequence ID" value="SET47467.1"/>
    <property type="molecule type" value="Genomic_DNA"/>
</dbReference>